<dbReference type="GO" id="GO:0000725">
    <property type="term" value="P:recombinational repair"/>
    <property type="evidence" value="ECO:0007669"/>
    <property type="project" value="TreeGrafter"/>
</dbReference>
<dbReference type="Pfam" id="PF00580">
    <property type="entry name" value="UvrD-helicase"/>
    <property type="match status" value="1"/>
</dbReference>
<evidence type="ECO:0000313" key="8">
    <source>
        <dbReference type="EMBL" id="RMU68828.1"/>
    </source>
</evidence>
<dbReference type="InterPro" id="IPR027417">
    <property type="entry name" value="P-loop_NTPase"/>
</dbReference>
<dbReference type="SUPFAM" id="SSF52540">
    <property type="entry name" value="P-loop containing nucleoside triphosphate hydrolases"/>
    <property type="match status" value="1"/>
</dbReference>
<keyword evidence="4 6" id="KW-0067">ATP-binding</keyword>
<sequence>MEKESMRRLLPKSLRSRKAYSSYRPTFVMPFFGLADSRSPRSMIKLTDEQKAYIGAPIDQHVYLNACPGSGKTEVVAAMVAKIVEEWTSFPSGIAVLTFSNSATDELKNRLVRYLGEPLGFPHQVSTFDSFVHSRMVANIASEVTEFPGKEGDSRIRILENKADIFHTRNRICGRSISACKYNYDLETKGFVFSTSERTRDKQLNDAPVNEVAREDLINTKKRFWAAGFATYKDVDIIALTALKKPALKSYFQRVAKRFPLIIVDECQDLSAEQLAIVRKLHGLGVKFHFIGDLNQSIYGFRKSNPDNVKALLAELGFAELPLTANWRSGQSIVDLCSDLLRIKRISGNPEIASVKPLLLQYEKCPSELIPKIIELTNGYEEVVVVARGHSTLQRFRRGDSFKGVEVLALACVAANKGSNKELNVAVALFAEWFADRLSLQVTRSGPHCPVAIESKLAWRKFIHHCLKHLVAAGAADTNLTWKEWAAVAKKTMRNLPDQAFVLDEISSDLEPLRELILRSPANQGAIALSVRLDQVVTQQPTMGALRYETIHQVKGETHDATVVVSSLQKGIHLSHWKEWLADPRSEGARFAYVASSRPRYMLIWAVKRLKAGEKETLAGLGFELV</sequence>
<dbReference type="Gene3D" id="3.40.50.300">
    <property type="entry name" value="P-loop containing nucleotide triphosphate hydrolases"/>
    <property type="match status" value="1"/>
</dbReference>
<dbReference type="Proteomes" id="UP000271152">
    <property type="component" value="Unassembled WGS sequence"/>
</dbReference>
<keyword evidence="1 6" id="KW-0547">Nucleotide-binding</keyword>
<comment type="caution">
    <text evidence="8">The sequence shown here is derived from an EMBL/GenBank/DDBJ whole genome shotgun (WGS) entry which is preliminary data.</text>
</comment>
<proteinExistence type="predicted"/>
<evidence type="ECO:0000256" key="5">
    <source>
        <dbReference type="ARBA" id="ARBA00034923"/>
    </source>
</evidence>
<dbReference type="AlphaFoldDB" id="A0A3M5WFT0"/>
<dbReference type="PANTHER" id="PTHR11070">
    <property type="entry name" value="UVRD / RECB / PCRA DNA HELICASE FAMILY MEMBER"/>
    <property type="match status" value="1"/>
</dbReference>
<evidence type="ECO:0000259" key="7">
    <source>
        <dbReference type="PROSITE" id="PS51198"/>
    </source>
</evidence>
<evidence type="ECO:0000256" key="6">
    <source>
        <dbReference type="PROSITE-ProRule" id="PRU00560"/>
    </source>
</evidence>
<reference evidence="8 9" key="1">
    <citation type="submission" date="2018-08" db="EMBL/GenBank/DDBJ databases">
        <title>Recombination of ecologically and evolutionarily significant loci maintains genetic cohesion in the Pseudomonas syringae species complex.</title>
        <authorList>
            <person name="Dillon M."/>
            <person name="Thakur S."/>
            <person name="Almeida R.N.D."/>
            <person name="Weir B.S."/>
            <person name="Guttman D.S."/>
        </authorList>
    </citation>
    <scope>NUCLEOTIDE SEQUENCE [LARGE SCALE GENOMIC DNA]</scope>
    <source>
        <strain evidence="8 9">ICMP 11947</strain>
    </source>
</reference>
<evidence type="ECO:0000256" key="1">
    <source>
        <dbReference type="ARBA" id="ARBA00022741"/>
    </source>
</evidence>
<dbReference type="GO" id="GO:0016787">
    <property type="term" value="F:hydrolase activity"/>
    <property type="evidence" value="ECO:0007669"/>
    <property type="project" value="UniProtKB-UniRule"/>
</dbReference>
<accession>A0A3M5WFT0</accession>
<evidence type="ECO:0000256" key="3">
    <source>
        <dbReference type="ARBA" id="ARBA00022806"/>
    </source>
</evidence>
<dbReference type="InterPro" id="IPR014016">
    <property type="entry name" value="UvrD-like_ATP-bd"/>
</dbReference>
<protein>
    <recommendedName>
        <fullName evidence="5">DNA 3'-5' helicase II</fullName>
    </recommendedName>
</protein>
<feature type="domain" description="UvrD-like helicase ATP-binding" evidence="7">
    <location>
        <begin position="45"/>
        <end position="330"/>
    </location>
</feature>
<dbReference type="InterPro" id="IPR000212">
    <property type="entry name" value="DNA_helicase_UvrD/REP"/>
</dbReference>
<dbReference type="EMBL" id="RBUG01000134">
    <property type="protein sequence ID" value="RMU68828.1"/>
    <property type="molecule type" value="Genomic_DNA"/>
</dbReference>
<organism evidence="8 9">
    <name type="scientific">Pseudomonas syringae pv. apii</name>
    <dbReference type="NCBI Taxonomy" id="81036"/>
    <lineage>
        <taxon>Bacteria</taxon>
        <taxon>Pseudomonadati</taxon>
        <taxon>Pseudomonadota</taxon>
        <taxon>Gammaproteobacteria</taxon>
        <taxon>Pseudomonadales</taxon>
        <taxon>Pseudomonadaceae</taxon>
        <taxon>Pseudomonas</taxon>
    </lineage>
</organism>
<keyword evidence="2 6" id="KW-0378">Hydrolase</keyword>
<evidence type="ECO:0000313" key="9">
    <source>
        <dbReference type="Proteomes" id="UP000271152"/>
    </source>
</evidence>
<feature type="binding site" evidence="6">
    <location>
        <begin position="66"/>
        <end position="73"/>
    </location>
    <ligand>
        <name>ATP</name>
        <dbReference type="ChEBI" id="CHEBI:30616"/>
    </ligand>
</feature>
<dbReference type="GO" id="GO:0005524">
    <property type="term" value="F:ATP binding"/>
    <property type="evidence" value="ECO:0007669"/>
    <property type="project" value="UniProtKB-UniRule"/>
</dbReference>
<dbReference type="PANTHER" id="PTHR11070:SF2">
    <property type="entry name" value="ATP-DEPENDENT DNA HELICASE SRS2"/>
    <property type="match status" value="1"/>
</dbReference>
<keyword evidence="3 6" id="KW-0347">Helicase</keyword>
<dbReference type="GO" id="GO:0043138">
    <property type="term" value="F:3'-5' DNA helicase activity"/>
    <property type="evidence" value="ECO:0007669"/>
    <property type="project" value="TreeGrafter"/>
</dbReference>
<dbReference type="GO" id="GO:0003677">
    <property type="term" value="F:DNA binding"/>
    <property type="evidence" value="ECO:0007669"/>
    <property type="project" value="InterPro"/>
</dbReference>
<gene>
    <name evidence="8" type="ORF">ALP23_03635</name>
</gene>
<name>A0A3M5WFT0_9PSED</name>
<evidence type="ECO:0000256" key="4">
    <source>
        <dbReference type="ARBA" id="ARBA00022840"/>
    </source>
</evidence>
<dbReference type="PROSITE" id="PS51198">
    <property type="entry name" value="UVRD_HELICASE_ATP_BIND"/>
    <property type="match status" value="1"/>
</dbReference>
<evidence type="ECO:0000256" key="2">
    <source>
        <dbReference type="ARBA" id="ARBA00022801"/>
    </source>
</evidence>